<comment type="caution">
    <text evidence="2">The sequence shown here is derived from an EMBL/GenBank/DDBJ whole genome shotgun (WGS) entry which is preliminary data.</text>
</comment>
<reference evidence="2 3" key="1">
    <citation type="submission" date="2018-06" db="EMBL/GenBank/DDBJ databases">
        <title>Pedobacter endophyticus sp. nov., an endophytic bacterium isolated from a leaf of Triticum aestivum.</title>
        <authorList>
            <person name="Zhang L."/>
        </authorList>
    </citation>
    <scope>NUCLEOTIDE SEQUENCE [LARGE SCALE GENOMIC DNA]</scope>
    <source>
        <strain evidence="2 3">CM134L-2</strain>
    </source>
</reference>
<sequence>MAKNFLFLDTNILLHCKPPKEINWKNYVKGSCVMVIAPVIIDEIDKHKRNAKKKIAARAKSVTKLFEQIIDHGDKDWILIDKRPTSTIFLENSLDKSEQDDCLLATILEFSSENPEDQKILVSEDFGPRLKAKNLGIKTIKLSDSELLTEEPDENEIRLKNLMRENNELKNLVPKVDLFLRGKSKHINFQKFQGTMTFDQYCAQKMEELKKKYPYHKIPFKMPTQRDLIFRSAIEESMMHNESRRYNQNLDQFFEDYEYEYLPQLYNWHISRLLSIEIELEIYNEGNVPAENIDLLLRFPKGFSIELADTFNPFPHSPVPPEKPLPTNELLMRLNELRKKMPPHIPSPTTLSKPFISIQKTDGLQVEMKCSYLKHHQSFKFSKLAIYFQTMDNMKGFEFEYKLMIANDPKLPNGKLQVSFEPTPAMAPSFSKSLDKFLDWPYPLP</sequence>
<dbReference type="InterPro" id="IPR029060">
    <property type="entry name" value="PIN-like_dom_sf"/>
</dbReference>
<dbReference type="Gene3D" id="3.40.50.1010">
    <property type="entry name" value="5'-nuclease"/>
    <property type="match status" value="1"/>
</dbReference>
<dbReference type="InterPro" id="IPR002716">
    <property type="entry name" value="PIN_dom"/>
</dbReference>
<evidence type="ECO:0000313" key="3">
    <source>
        <dbReference type="Proteomes" id="UP000284120"/>
    </source>
</evidence>
<dbReference type="RefSeq" id="WP_113645332.1">
    <property type="nucleotide sequence ID" value="NZ_QMHN01000001.1"/>
</dbReference>
<accession>A0A3S3PUZ9</accession>
<gene>
    <name evidence="2" type="ORF">DPV69_00605</name>
</gene>
<feature type="domain" description="PIN" evidence="1">
    <location>
        <begin position="8"/>
        <end position="141"/>
    </location>
</feature>
<proteinExistence type="predicted"/>
<dbReference type="SUPFAM" id="SSF88723">
    <property type="entry name" value="PIN domain-like"/>
    <property type="match status" value="1"/>
</dbReference>
<evidence type="ECO:0000259" key="1">
    <source>
        <dbReference type="Pfam" id="PF13638"/>
    </source>
</evidence>
<evidence type="ECO:0000313" key="2">
    <source>
        <dbReference type="EMBL" id="RWU09881.1"/>
    </source>
</evidence>
<dbReference type="Pfam" id="PF13638">
    <property type="entry name" value="PIN_4"/>
    <property type="match status" value="1"/>
</dbReference>
<dbReference type="Proteomes" id="UP000284120">
    <property type="component" value="Unassembled WGS sequence"/>
</dbReference>
<dbReference type="OrthoDB" id="1435640at2"/>
<dbReference type="EMBL" id="SAYW01000001">
    <property type="protein sequence ID" value="RWU09881.1"/>
    <property type="molecule type" value="Genomic_DNA"/>
</dbReference>
<name>A0A3S3PUZ9_9SPHI</name>
<dbReference type="AlphaFoldDB" id="A0A3S3PUZ9"/>
<organism evidence="2 3">
    <name type="scientific">Pedobacter chitinilyticus</name>
    <dbReference type="NCBI Taxonomy" id="2233776"/>
    <lineage>
        <taxon>Bacteria</taxon>
        <taxon>Pseudomonadati</taxon>
        <taxon>Bacteroidota</taxon>
        <taxon>Sphingobacteriia</taxon>
        <taxon>Sphingobacteriales</taxon>
        <taxon>Sphingobacteriaceae</taxon>
        <taxon>Pedobacter</taxon>
    </lineage>
</organism>
<protein>
    <recommendedName>
        <fullName evidence="1">PIN domain-containing protein</fullName>
    </recommendedName>
</protein>
<keyword evidence="3" id="KW-1185">Reference proteome</keyword>